<sequence>MNPSQNSVDLDQYWQIIKRHWLPGSVVFLSVLMLGVIATSLKENIYQAEAKLKFKGNTVTSSLTDVGKAIGGFSPIADRGNPIATEAEVLRSVPLIKETIEDPQLNLKSADGQKLSVNAFSRKLKVGSLPSTDILKVSYSSEDPEQAAKIVNTLVRNYLQNNQIVNTAEAVSAREFLEVQLPKVEESLRKTEAAIRQLKESNEFVAPAEDTKALITSQKDLEDQIVKTRGELANAESQANYIREKLGLSTQEAFILSTVGQSAEIRGTVARLKEAESELAIAQAKFTDNSPNVIDLKNEINSLQKLLEQQASSVGGTKAVEVLRNNKSGVVQQELTSELIKWEASNFGLQRQLTSLQGLADSRQEKIKKVPEIEEKLSKLEREAQSYESSYEVLWKQLETVKIAESQDPGNVRVISNAVVPTTPVSSRAVGYLASGSLALLAAAGVIYLLEISDKSIKTIEEAKQLYGYTWLGVIPSTDHVNHLSLPEAEDSDPLIPKLVVRDYPSLPLSESYRMLQSNIKFLNSDRTAKTIVITSSATQEGKSAVAANLAAAMAQVGNKVLLVDANLHSPSQHRIWDRYNDSGLSNVIAEQLDPRMTIDEVMPNLDLLTSGTATLSPATLLDSQRMRMLMDYWSERYDFVIFDTPSLDMTADAPIMGRMADGVLLVVRPGFVERSQAAFTKDMLAQSGINMLGIIFNGITPQFDSTPFYYQALASQQSTQQNRLTDGTSSSKGELWDTISSMSKESKKSKLAANLGEEELQFAPIEKLESMVASLQQDLGDLDLLVREQEEELLNQRQKVKKLQRQANVATENERFYLENELSQEQERKRMLDETLVGQKRNLEKRREMLHQYQQVLETRKNASTQIL</sequence>
<keyword evidence="1" id="KW-0547">Nucleotide-binding</keyword>
<reference evidence="5" key="1">
    <citation type="journal article" date="2021" name="Antonie Van Leeuwenhoek">
        <title>Draft genome and description of Waterburya agarophytonicola gen. nov. sp. nov. (Pleurocapsales, Cyanobacteria): a seaweed symbiont.</title>
        <authorList>
            <person name="Bonthond G."/>
            <person name="Shalygin S."/>
            <person name="Bayer T."/>
            <person name="Weinberger F."/>
        </authorList>
    </citation>
    <scope>NUCLEOTIDE SEQUENCE</scope>
    <source>
        <strain evidence="5">KI4</strain>
    </source>
</reference>
<dbReference type="GO" id="GO:0004715">
    <property type="term" value="F:non-membrane spanning protein tyrosine kinase activity"/>
    <property type="evidence" value="ECO:0007669"/>
    <property type="project" value="UniProtKB-EC"/>
</dbReference>
<keyword evidence="4" id="KW-1133">Transmembrane helix</keyword>
<dbReference type="EC" id="2.7.10.2" evidence="5"/>
<dbReference type="InterPro" id="IPR005702">
    <property type="entry name" value="Wzc-like_C"/>
</dbReference>
<dbReference type="NCBIfam" id="TIGR01007">
    <property type="entry name" value="eps_fam"/>
    <property type="match status" value="1"/>
</dbReference>
<evidence type="ECO:0000256" key="2">
    <source>
        <dbReference type="ARBA" id="ARBA00022840"/>
    </source>
</evidence>
<dbReference type="EMBL" id="JADWDC010000072">
    <property type="protein sequence ID" value="MCC0179219.1"/>
    <property type="molecule type" value="Genomic_DNA"/>
</dbReference>
<evidence type="ECO:0000256" key="4">
    <source>
        <dbReference type="SAM" id="Phobius"/>
    </source>
</evidence>
<proteinExistence type="predicted"/>
<dbReference type="Pfam" id="PF10609">
    <property type="entry name" value="ParA"/>
    <property type="match status" value="1"/>
</dbReference>
<dbReference type="PANTHER" id="PTHR32309">
    <property type="entry name" value="TYROSINE-PROTEIN KINASE"/>
    <property type="match status" value="1"/>
</dbReference>
<dbReference type="Proteomes" id="UP000729733">
    <property type="component" value="Unassembled WGS sequence"/>
</dbReference>
<feature type="coiled-coil region" evidence="3">
    <location>
        <begin position="265"/>
        <end position="313"/>
    </location>
</feature>
<keyword evidence="3" id="KW-0175">Coiled coil</keyword>
<dbReference type="InterPro" id="IPR033756">
    <property type="entry name" value="YlxH/NBP35"/>
</dbReference>
<protein>
    <submittedName>
        <fullName evidence="5">Polysaccharide biosynthesis tyrosine autokinase</fullName>
        <ecNumber evidence="5">2.7.10.2</ecNumber>
    </submittedName>
</protein>
<dbReference type="AlphaFoldDB" id="A0A964FKI1"/>
<gene>
    <name evidence="5" type="ORF">I4641_19840</name>
</gene>
<dbReference type="CDD" id="cd05387">
    <property type="entry name" value="BY-kinase"/>
    <property type="match status" value="1"/>
</dbReference>
<keyword evidence="4" id="KW-0472">Membrane</keyword>
<dbReference type="InterPro" id="IPR027417">
    <property type="entry name" value="P-loop_NTPase"/>
</dbReference>
<evidence type="ECO:0000313" key="6">
    <source>
        <dbReference type="Proteomes" id="UP000729733"/>
    </source>
</evidence>
<evidence type="ECO:0000313" key="5">
    <source>
        <dbReference type="EMBL" id="MCC0179219.1"/>
    </source>
</evidence>
<evidence type="ECO:0000256" key="3">
    <source>
        <dbReference type="SAM" id="Coils"/>
    </source>
</evidence>
<organism evidence="5 6">
    <name type="scientific">Waterburya agarophytonicola KI4</name>
    <dbReference type="NCBI Taxonomy" id="2874699"/>
    <lineage>
        <taxon>Bacteria</taxon>
        <taxon>Bacillati</taxon>
        <taxon>Cyanobacteriota</taxon>
        <taxon>Cyanophyceae</taxon>
        <taxon>Pleurocapsales</taxon>
        <taxon>Hyellaceae</taxon>
        <taxon>Waterburya</taxon>
        <taxon>Waterburya agarophytonicola</taxon>
    </lineage>
</organism>
<keyword evidence="6" id="KW-1185">Reference proteome</keyword>
<accession>A0A964FKI1</accession>
<dbReference type="GO" id="GO:0005886">
    <property type="term" value="C:plasma membrane"/>
    <property type="evidence" value="ECO:0007669"/>
    <property type="project" value="TreeGrafter"/>
</dbReference>
<comment type="caution">
    <text evidence="5">The sequence shown here is derived from an EMBL/GenBank/DDBJ whole genome shotgun (WGS) entry which is preliminary data.</text>
</comment>
<feature type="coiled-coil region" evidence="3">
    <location>
        <begin position="766"/>
        <end position="814"/>
    </location>
</feature>
<dbReference type="SUPFAM" id="SSF52540">
    <property type="entry name" value="P-loop containing nucleoside triphosphate hydrolases"/>
    <property type="match status" value="1"/>
</dbReference>
<evidence type="ECO:0000256" key="1">
    <source>
        <dbReference type="ARBA" id="ARBA00022741"/>
    </source>
</evidence>
<keyword evidence="5" id="KW-0808">Transferase</keyword>
<name>A0A964FKI1_9CYAN</name>
<feature type="coiled-coil region" evidence="3">
    <location>
        <begin position="181"/>
        <end position="238"/>
    </location>
</feature>
<dbReference type="Gene3D" id="3.40.50.300">
    <property type="entry name" value="P-loop containing nucleotide triphosphate hydrolases"/>
    <property type="match status" value="1"/>
</dbReference>
<dbReference type="GO" id="GO:0005524">
    <property type="term" value="F:ATP binding"/>
    <property type="evidence" value="ECO:0007669"/>
    <property type="project" value="UniProtKB-KW"/>
</dbReference>
<keyword evidence="2" id="KW-0067">ATP-binding</keyword>
<feature type="transmembrane region" description="Helical" evidence="4">
    <location>
        <begin position="21"/>
        <end position="41"/>
    </location>
</feature>
<dbReference type="PANTHER" id="PTHR32309:SF13">
    <property type="entry name" value="FERRIC ENTEROBACTIN TRANSPORT PROTEIN FEPE"/>
    <property type="match status" value="1"/>
</dbReference>
<keyword evidence="4" id="KW-0812">Transmembrane</keyword>
<feature type="coiled-coil region" evidence="3">
    <location>
        <begin position="363"/>
        <end position="390"/>
    </location>
</feature>
<dbReference type="InterPro" id="IPR050445">
    <property type="entry name" value="Bact_polysacc_biosynth/exp"/>
</dbReference>